<evidence type="ECO:0000256" key="1">
    <source>
        <dbReference type="ARBA" id="ARBA00001974"/>
    </source>
</evidence>
<comment type="cofactor">
    <cofactor evidence="1">
        <name>FAD</name>
        <dbReference type="ChEBI" id="CHEBI:57692"/>
    </cofactor>
</comment>
<dbReference type="InterPro" id="IPR023753">
    <property type="entry name" value="FAD/NAD-binding_dom"/>
</dbReference>
<accession>A0A5C4LPI6</accession>
<dbReference type="EMBL" id="VDFW01000051">
    <property type="protein sequence ID" value="TNC19398.1"/>
    <property type="molecule type" value="Genomic_DNA"/>
</dbReference>
<dbReference type="PANTHER" id="PTHR43557:SF2">
    <property type="entry name" value="RIESKE DOMAIN-CONTAINING PROTEIN-RELATED"/>
    <property type="match status" value="1"/>
</dbReference>
<dbReference type="InterPro" id="IPR016156">
    <property type="entry name" value="FAD/NAD-linked_Rdtase_dimer_sf"/>
</dbReference>
<dbReference type="OrthoDB" id="4475657at2"/>
<feature type="domain" description="Reductase C-terminal" evidence="6">
    <location>
        <begin position="317"/>
        <end position="400"/>
    </location>
</feature>
<protein>
    <submittedName>
        <fullName evidence="7">NAD(P)/FAD-dependent oxidoreductase</fullName>
    </submittedName>
</protein>
<keyword evidence="3" id="KW-0274">FAD</keyword>
<evidence type="ECO:0000256" key="3">
    <source>
        <dbReference type="ARBA" id="ARBA00022827"/>
    </source>
</evidence>
<reference evidence="7 8" key="1">
    <citation type="submission" date="2019-06" db="EMBL/GenBank/DDBJ databases">
        <title>Amycolatopsis alkalitolerans sp. nov., isolated from Gastrodia elata Blume.</title>
        <authorList>
            <person name="Narsing Rao M.P."/>
            <person name="Li W.J."/>
        </authorList>
    </citation>
    <scope>NUCLEOTIDE SEQUENCE [LARGE SCALE GENOMIC DNA]</scope>
    <source>
        <strain evidence="7 8">SYSUP0005</strain>
    </source>
</reference>
<name>A0A5C4LPI6_9PSEU</name>
<dbReference type="InterPro" id="IPR050446">
    <property type="entry name" value="FAD-oxidoreductase/Apoptosis"/>
</dbReference>
<dbReference type="GO" id="GO:0016651">
    <property type="term" value="F:oxidoreductase activity, acting on NAD(P)H"/>
    <property type="evidence" value="ECO:0007669"/>
    <property type="project" value="TreeGrafter"/>
</dbReference>
<evidence type="ECO:0000259" key="6">
    <source>
        <dbReference type="Pfam" id="PF14759"/>
    </source>
</evidence>
<organism evidence="7 8">
    <name type="scientific">Amycolatopsis alkalitolerans</name>
    <dbReference type="NCBI Taxonomy" id="2547244"/>
    <lineage>
        <taxon>Bacteria</taxon>
        <taxon>Bacillati</taxon>
        <taxon>Actinomycetota</taxon>
        <taxon>Actinomycetes</taxon>
        <taxon>Pseudonocardiales</taxon>
        <taxon>Pseudonocardiaceae</taxon>
        <taxon>Amycolatopsis</taxon>
    </lineage>
</organism>
<keyword evidence="8" id="KW-1185">Reference proteome</keyword>
<dbReference type="Gene3D" id="3.30.390.30">
    <property type="match status" value="1"/>
</dbReference>
<dbReference type="PRINTS" id="PR00368">
    <property type="entry name" value="FADPNR"/>
</dbReference>
<dbReference type="PRINTS" id="PR00469">
    <property type="entry name" value="PNDRDTASEII"/>
</dbReference>
<evidence type="ECO:0000313" key="7">
    <source>
        <dbReference type="EMBL" id="TNC19398.1"/>
    </source>
</evidence>
<dbReference type="AlphaFoldDB" id="A0A5C4LPI6"/>
<evidence type="ECO:0000259" key="5">
    <source>
        <dbReference type="Pfam" id="PF07992"/>
    </source>
</evidence>
<dbReference type="PANTHER" id="PTHR43557">
    <property type="entry name" value="APOPTOSIS-INDUCING FACTOR 1"/>
    <property type="match status" value="1"/>
</dbReference>
<feature type="domain" description="FAD/NAD(P)-binding" evidence="5">
    <location>
        <begin position="5"/>
        <end position="297"/>
    </location>
</feature>
<dbReference type="SUPFAM" id="SSF55424">
    <property type="entry name" value="FAD/NAD-linked reductases, dimerisation (C-terminal) domain"/>
    <property type="match status" value="1"/>
</dbReference>
<keyword evidence="2" id="KW-0285">Flavoprotein</keyword>
<evidence type="ECO:0000256" key="2">
    <source>
        <dbReference type="ARBA" id="ARBA00022630"/>
    </source>
</evidence>
<dbReference type="Pfam" id="PF14759">
    <property type="entry name" value="Reductase_C"/>
    <property type="match status" value="1"/>
</dbReference>
<dbReference type="InterPro" id="IPR028202">
    <property type="entry name" value="Reductase_C"/>
</dbReference>
<dbReference type="GO" id="GO:0005737">
    <property type="term" value="C:cytoplasm"/>
    <property type="evidence" value="ECO:0007669"/>
    <property type="project" value="TreeGrafter"/>
</dbReference>
<evidence type="ECO:0000313" key="8">
    <source>
        <dbReference type="Proteomes" id="UP000305546"/>
    </source>
</evidence>
<dbReference type="Proteomes" id="UP000305546">
    <property type="component" value="Unassembled WGS sequence"/>
</dbReference>
<dbReference type="Pfam" id="PF07992">
    <property type="entry name" value="Pyr_redox_2"/>
    <property type="match status" value="1"/>
</dbReference>
<dbReference type="SUPFAM" id="SSF51905">
    <property type="entry name" value="FAD/NAD(P)-binding domain"/>
    <property type="match status" value="1"/>
</dbReference>
<dbReference type="InterPro" id="IPR036188">
    <property type="entry name" value="FAD/NAD-bd_sf"/>
</dbReference>
<gene>
    <name evidence="7" type="ORF">FG385_32460</name>
</gene>
<sequence>MTSPRFVIIGAGLAGAKTAESLRAKGFNGQVTIVGDEEQLPYERPPLSKDYLVGNAARDSLYVHDAEWYSDQRVELRTGIRATRIDRTSRRVELSDGAGLGYDKLLLATGASPRLLPDTAGVHYLRRIEDSDRLKRLFTTAASLIVVGGGWIGLEAAAAARQAGLAATVVEALELPLLPALGRDVATVFADLHRQHGVDLRLGIQVEHVGNDGQGTRVRLADGSVLEADAVVAGIGAVPNTGLAEACGLRVDNGVVVDANLRTSDPDIFAAGDVASVYHPLLGRHLRVEHWASALKQPAAAAASMLDKDEAYDELPYFYTDQYDLGMEFLGTIDGHDRVVFRGDLPGREFIAFWLKNNRVRAGMNVNIWDVTGPIKALIRAGRPVHPDRLADPGIPLDQVATA</sequence>
<evidence type="ECO:0000256" key="4">
    <source>
        <dbReference type="ARBA" id="ARBA00023002"/>
    </source>
</evidence>
<keyword evidence="4" id="KW-0560">Oxidoreductase</keyword>
<comment type="caution">
    <text evidence="7">The sequence shown here is derived from an EMBL/GenBank/DDBJ whole genome shotgun (WGS) entry which is preliminary data.</text>
</comment>
<dbReference type="RefSeq" id="WP_139100630.1">
    <property type="nucleotide sequence ID" value="NZ_VDFW01000051.1"/>
</dbReference>
<proteinExistence type="predicted"/>
<dbReference type="Gene3D" id="3.50.50.60">
    <property type="entry name" value="FAD/NAD(P)-binding domain"/>
    <property type="match status" value="2"/>
</dbReference>